<proteinExistence type="predicted"/>
<dbReference type="Proteomes" id="UP000254260">
    <property type="component" value="Unassembled WGS sequence"/>
</dbReference>
<dbReference type="RefSeq" id="WP_181880405.1">
    <property type="nucleotide sequence ID" value="NZ_UGUU01000001.1"/>
</dbReference>
<organism evidence="2 3">
    <name type="scientific">Ectopseudomonas mendocina</name>
    <name type="common">Pseudomonas mendocina</name>
    <dbReference type="NCBI Taxonomy" id="300"/>
    <lineage>
        <taxon>Bacteria</taxon>
        <taxon>Pseudomonadati</taxon>
        <taxon>Pseudomonadota</taxon>
        <taxon>Gammaproteobacteria</taxon>
        <taxon>Pseudomonadales</taxon>
        <taxon>Pseudomonadaceae</taxon>
        <taxon>Ectopseudomonas</taxon>
    </lineage>
</organism>
<evidence type="ECO:0000313" key="2">
    <source>
        <dbReference type="EMBL" id="SUD40400.1"/>
    </source>
</evidence>
<feature type="signal peptide" evidence="1">
    <location>
        <begin position="1"/>
        <end position="22"/>
    </location>
</feature>
<dbReference type="Pfam" id="PF07087">
    <property type="entry name" value="DUF1353"/>
    <property type="match status" value="1"/>
</dbReference>
<dbReference type="InterPro" id="IPR010767">
    <property type="entry name" value="Phage_CGC-2007_Cje0229"/>
</dbReference>
<feature type="chain" id="PRO_5017062065" evidence="1">
    <location>
        <begin position="23"/>
        <end position="175"/>
    </location>
</feature>
<reference evidence="2 3" key="1">
    <citation type="submission" date="2018-06" db="EMBL/GenBank/DDBJ databases">
        <authorList>
            <consortium name="Pathogen Informatics"/>
            <person name="Doyle S."/>
        </authorList>
    </citation>
    <scope>NUCLEOTIDE SEQUENCE [LARGE SCALE GENOMIC DNA]</scope>
    <source>
        <strain evidence="2 3">NCTC10899</strain>
    </source>
</reference>
<dbReference type="AlphaFoldDB" id="A0A379IVX3"/>
<protein>
    <submittedName>
        <fullName evidence="2">Protein of uncharacterized function (DUF1353)</fullName>
    </submittedName>
</protein>
<accession>A0A379IVX3</accession>
<sequence>MSRSHIKWLLAALLLTTATTRAGEFTGELILLPEGCQQTSGRICKLGAPLTYKDPNGLVWQADDWQEGKHQSGTTDGASIPEWAQPIIGDAYDSSYLKAAVIHDHYCYEENRVRSWRQTHRMFYDALIDLQIGKVKAKTMYYAVYAFGPHWVELVPGTYCGQNCINSLSSTSQRW</sequence>
<keyword evidence="1" id="KW-0732">Signal</keyword>
<gene>
    <name evidence="2" type="ORF">NCTC10899_03241</name>
</gene>
<evidence type="ECO:0000313" key="3">
    <source>
        <dbReference type="Proteomes" id="UP000254260"/>
    </source>
</evidence>
<name>A0A379IVX3_ECTME</name>
<evidence type="ECO:0000256" key="1">
    <source>
        <dbReference type="SAM" id="SignalP"/>
    </source>
</evidence>
<dbReference type="EMBL" id="UGUU01000001">
    <property type="protein sequence ID" value="SUD40400.1"/>
    <property type="molecule type" value="Genomic_DNA"/>
</dbReference>